<name>A0A249LFF2_9ACTN</name>
<reference evidence="2 3" key="1">
    <citation type="submission" date="2016-07" db="EMBL/GenBank/DDBJ databases">
        <title>High microdiversification within the ubiquitous acI lineage of Actinobacteria.</title>
        <authorList>
            <person name="Neuenschwander S.M."/>
            <person name="Salcher M."/>
            <person name="Ghai R."/>
            <person name="Pernthaler J."/>
        </authorList>
    </citation>
    <scope>NUCLEOTIDE SEQUENCE [LARGE SCALE GENOMIC DNA]</scope>
    <source>
        <strain evidence="2">MMS-VB-114</strain>
    </source>
</reference>
<feature type="transmembrane region" description="Helical" evidence="1">
    <location>
        <begin position="42"/>
        <end position="65"/>
    </location>
</feature>
<dbReference type="OrthoDB" id="5194406at2"/>
<dbReference type="GO" id="GO:0051301">
    <property type="term" value="P:cell division"/>
    <property type="evidence" value="ECO:0007669"/>
    <property type="project" value="UniProtKB-KW"/>
</dbReference>
<dbReference type="EMBL" id="CP016782">
    <property type="protein sequence ID" value="ASY27828.1"/>
    <property type="molecule type" value="Genomic_DNA"/>
</dbReference>
<sequence length="127" mass="13723">MAMTSLAPAISKTTSRVAQRSTRAALRIVADASAGKQADRRFFALFITALGSSFLMALLFINTLLAQDAFELSKLQADLKLSSDQFEAVSHEIERVSSPAVLAHEAKKLGMKPSETPTFLNLDVPRG</sequence>
<dbReference type="KEGG" id="plim:PHILAsVB114_04135"/>
<dbReference type="AlphaFoldDB" id="A0A249LFF2"/>
<proteinExistence type="predicted"/>
<accession>A0A249LFF2</accession>
<dbReference type="Proteomes" id="UP000217221">
    <property type="component" value="Chromosome"/>
</dbReference>
<keyword evidence="2" id="KW-0131">Cell cycle</keyword>
<evidence type="ECO:0000313" key="3">
    <source>
        <dbReference type="Proteomes" id="UP000217221"/>
    </source>
</evidence>
<keyword evidence="1" id="KW-1133">Transmembrane helix</keyword>
<gene>
    <name evidence="2" type="ORF">PHILAsVB114_04135</name>
</gene>
<organism evidence="2 3">
    <name type="scientific">Candidatus Planktophila limnetica</name>
    <dbReference type="NCBI Taxonomy" id="573600"/>
    <lineage>
        <taxon>Bacteria</taxon>
        <taxon>Bacillati</taxon>
        <taxon>Actinomycetota</taxon>
        <taxon>Actinomycetes</taxon>
        <taxon>Candidatus Nanopelagicales</taxon>
        <taxon>Candidatus Nanopelagicaceae</taxon>
        <taxon>Candidatus Planktophila</taxon>
    </lineage>
</organism>
<keyword evidence="3" id="KW-1185">Reference proteome</keyword>
<keyword evidence="1" id="KW-0472">Membrane</keyword>
<evidence type="ECO:0000256" key="1">
    <source>
        <dbReference type="SAM" id="Phobius"/>
    </source>
</evidence>
<protein>
    <submittedName>
        <fullName evidence="2">Cell division protein FtsL</fullName>
    </submittedName>
</protein>
<dbReference type="RefSeq" id="WP_095698126.1">
    <property type="nucleotide sequence ID" value="NZ_CP016782.1"/>
</dbReference>
<keyword evidence="2" id="KW-0132">Cell division</keyword>
<keyword evidence="1" id="KW-0812">Transmembrane</keyword>
<evidence type="ECO:0000313" key="2">
    <source>
        <dbReference type="EMBL" id="ASY27828.1"/>
    </source>
</evidence>